<evidence type="ECO:0000313" key="2">
    <source>
        <dbReference type="Proteomes" id="UP001476798"/>
    </source>
</evidence>
<evidence type="ECO:0000313" key="1">
    <source>
        <dbReference type="EMBL" id="MEQ2180411.1"/>
    </source>
</evidence>
<sequence length="154" mass="16815">MGQLQCSQISSKFSIHSLSESELQAHPIFSAISNCKLVFSENTVMVYAIFCSGNDYDSFLKLARLPCLEICGNRVSGLIAADVCRRAPPSEGVPAPHLSLLPNVVGNRILLRNQTKMLSTRKKFSSPPTARSAMQVQASFMLPVLTRTYHAGLS</sequence>
<keyword evidence="2" id="KW-1185">Reference proteome</keyword>
<gene>
    <name evidence="1" type="ORF">GOODEAATRI_000988</name>
</gene>
<name>A0ABV0PAE8_9TELE</name>
<comment type="caution">
    <text evidence="1">The sequence shown here is derived from an EMBL/GenBank/DDBJ whole genome shotgun (WGS) entry which is preliminary data.</text>
</comment>
<protein>
    <submittedName>
        <fullName evidence="1">Uncharacterized protein</fullName>
    </submittedName>
</protein>
<dbReference type="Proteomes" id="UP001476798">
    <property type="component" value="Unassembled WGS sequence"/>
</dbReference>
<organism evidence="1 2">
    <name type="scientific">Goodea atripinnis</name>
    <dbReference type="NCBI Taxonomy" id="208336"/>
    <lineage>
        <taxon>Eukaryota</taxon>
        <taxon>Metazoa</taxon>
        <taxon>Chordata</taxon>
        <taxon>Craniata</taxon>
        <taxon>Vertebrata</taxon>
        <taxon>Euteleostomi</taxon>
        <taxon>Actinopterygii</taxon>
        <taxon>Neopterygii</taxon>
        <taxon>Teleostei</taxon>
        <taxon>Neoteleostei</taxon>
        <taxon>Acanthomorphata</taxon>
        <taxon>Ovalentaria</taxon>
        <taxon>Atherinomorphae</taxon>
        <taxon>Cyprinodontiformes</taxon>
        <taxon>Goodeidae</taxon>
        <taxon>Goodea</taxon>
    </lineage>
</organism>
<reference evidence="1 2" key="1">
    <citation type="submission" date="2021-06" db="EMBL/GenBank/DDBJ databases">
        <authorList>
            <person name="Palmer J.M."/>
        </authorList>
    </citation>
    <scope>NUCLEOTIDE SEQUENCE [LARGE SCALE GENOMIC DNA]</scope>
    <source>
        <strain evidence="1 2">GA_2019</strain>
        <tissue evidence="1">Muscle</tissue>
    </source>
</reference>
<dbReference type="EMBL" id="JAHRIO010069995">
    <property type="protein sequence ID" value="MEQ2180411.1"/>
    <property type="molecule type" value="Genomic_DNA"/>
</dbReference>
<accession>A0ABV0PAE8</accession>
<proteinExistence type="predicted"/>